<dbReference type="Proteomes" id="UP000615455">
    <property type="component" value="Unassembled WGS sequence"/>
</dbReference>
<protein>
    <submittedName>
        <fullName evidence="2">Uncharacterized protein</fullName>
    </submittedName>
</protein>
<gene>
    <name evidence="2" type="ORF">GCM10008018_55840</name>
</gene>
<reference evidence="3" key="1">
    <citation type="journal article" date="2019" name="Int. J. Syst. Evol. Microbiol.">
        <title>The Global Catalogue of Microorganisms (GCM) 10K type strain sequencing project: providing services to taxonomists for standard genome sequencing and annotation.</title>
        <authorList>
            <consortium name="The Broad Institute Genomics Platform"/>
            <consortium name="The Broad Institute Genome Sequencing Center for Infectious Disease"/>
            <person name="Wu L."/>
            <person name="Ma J."/>
        </authorList>
    </citation>
    <scope>NUCLEOTIDE SEQUENCE [LARGE SCALE GENOMIC DNA]</scope>
    <source>
        <strain evidence="3">CGMCC 1.15043</strain>
    </source>
</reference>
<evidence type="ECO:0000256" key="1">
    <source>
        <dbReference type="SAM" id="MobiDB-lite"/>
    </source>
</evidence>
<sequence length="101" mass="10640">MFGVKGGSACAIDFVVDYDAADCVVVGNAAHSEYAYGGFDDAADVGCDEHDVVADAAYGDIVDGSQGDVQDGKYDDASDDRHDGVQDDRRDDASDDRHDDV</sequence>
<name>A0ABQ1F999_9BACL</name>
<keyword evidence="3" id="KW-1185">Reference proteome</keyword>
<evidence type="ECO:0000313" key="3">
    <source>
        <dbReference type="Proteomes" id="UP000615455"/>
    </source>
</evidence>
<proteinExistence type="predicted"/>
<comment type="caution">
    <text evidence="2">The sequence shown here is derived from an EMBL/GenBank/DDBJ whole genome shotgun (WGS) entry which is preliminary data.</text>
</comment>
<feature type="compositionally biased region" description="Basic and acidic residues" evidence="1">
    <location>
        <begin position="70"/>
        <end position="101"/>
    </location>
</feature>
<evidence type="ECO:0000313" key="2">
    <source>
        <dbReference type="EMBL" id="GGA02547.1"/>
    </source>
</evidence>
<accession>A0ABQ1F999</accession>
<dbReference type="EMBL" id="BMHE01000042">
    <property type="protein sequence ID" value="GGA02547.1"/>
    <property type="molecule type" value="Genomic_DNA"/>
</dbReference>
<feature type="region of interest" description="Disordered" evidence="1">
    <location>
        <begin position="59"/>
        <end position="101"/>
    </location>
</feature>
<organism evidence="2 3">
    <name type="scientific">Paenibacillus marchantiophytorum</name>
    <dbReference type="NCBI Taxonomy" id="1619310"/>
    <lineage>
        <taxon>Bacteria</taxon>
        <taxon>Bacillati</taxon>
        <taxon>Bacillota</taxon>
        <taxon>Bacilli</taxon>
        <taxon>Bacillales</taxon>
        <taxon>Paenibacillaceae</taxon>
        <taxon>Paenibacillus</taxon>
    </lineage>
</organism>